<dbReference type="InterPro" id="IPR009009">
    <property type="entry name" value="RlpA-like_DPBB"/>
</dbReference>
<dbReference type="InterPro" id="IPR051477">
    <property type="entry name" value="Expansin_CellWall"/>
</dbReference>
<gene>
    <name evidence="4" type="ORF">K466DRAFT_554535</name>
</gene>
<name>A0A5C3PD36_9APHY</name>
<feature type="domain" description="RlpA-like protein double-psi beta-barrel" evidence="3">
    <location>
        <begin position="24"/>
        <end position="108"/>
    </location>
</feature>
<dbReference type="PANTHER" id="PTHR31836">
    <property type="match status" value="1"/>
</dbReference>
<reference evidence="4 5" key="1">
    <citation type="journal article" date="2019" name="Nat. Ecol. Evol.">
        <title>Megaphylogeny resolves global patterns of mushroom evolution.</title>
        <authorList>
            <person name="Varga T."/>
            <person name="Krizsan K."/>
            <person name="Foldi C."/>
            <person name="Dima B."/>
            <person name="Sanchez-Garcia M."/>
            <person name="Sanchez-Ramirez S."/>
            <person name="Szollosi G.J."/>
            <person name="Szarkandi J.G."/>
            <person name="Papp V."/>
            <person name="Albert L."/>
            <person name="Andreopoulos W."/>
            <person name="Angelini C."/>
            <person name="Antonin V."/>
            <person name="Barry K.W."/>
            <person name="Bougher N.L."/>
            <person name="Buchanan P."/>
            <person name="Buyck B."/>
            <person name="Bense V."/>
            <person name="Catcheside P."/>
            <person name="Chovatia M."/>
            <person name="Cooper J."/>
            <person name="Damon W."/>
            <person name="Desjardin D."/>
            <person name="Finy P."/>
            <person name="Geml J."/>
            <person name="Haridas S."/>
            <person name="Hughes K."/>
            <person name="Justo A."/>
            <person name="Karasinski D."/>
            <person name="Kautmanova I."/>
            <person name="Kiss B."/>
            <person name="Kocsube S."/>
            <person name="Kotiranta H."/>
            <person name="LaButti K.M."/>
            <person name="Lechner B.E."/>
            <person name="Liimatainen K."/>
            <person name="Lipzen A."/>
            <person name="Lukacs Z."/>
            <person name="Mihaltcheva S."/>
            <person name="Morgado L.N."/>
            <person name="Niskanen T."/>
            <person name="Noordeloos M.E."/>
            <person name="Ohm R.A."/>
            <person name="Ortiz-Santana B."/>
            <person name="Ovrebo C."/>
            <person name="Racz N."/>
            <person name="Riley R."/>
            <person name="Savchenko A."/>
            <person name="Shiryaev A."/>
            <person name="Soop K."/>
            <person name="Spirin V."/>
            <person name="Szebenyi C."/>
            <person name="Tomsovsky M."/>
            <person name="Tulloss R.E."/>
            <person name="Uehling J."/>
            <person name="Grigoriev I.V."/>
            <person name="Vagvolgyi C."/>
            <person name="Papp T."/>
            <person name="Martin F.M."/>
            <person name="Miettinen O."/>
            <person name="Hibbett D.S."/>
            <person name="Nagy L.G."/>
        </authorList>
    </citation>
    <scope>NUCLEOTIDE SEQUENCE [LARGE SCALE GENOMIC DNA]</scope>
    <source>
        <strain evidence="4 5">HHB13444</strain>
    </source>
</reference>
<dbReference type="InParanoid" id="A0A5C3PD36"/>
<dbReference type="SUPFAM" id="SSF50685">
    <property type="entry name" value="Barwin-like endoglucanases"/>
    <property type="match status" value="1"/>
</dbReference>
<keyword evidence="1 2" id="KW-0732">Signal</keyword>
<protein>
    <recommendedName>
        <fullName evidence="3">RlpA-like protein double-psi beta-barrel domain-containing protein</fullName>
    </recommendedName>
</protein>
<evidence type="ECO:0000313" key="4">
    <source>
        <dbReference type="EMBL" id="TFK83773.1"/>
    </source>
</evidence>
<dbReference type="Gene3D" id="2.40.40.10">
    <property type="entry name" value="RlpA-like domain"/>
    <property type="match status" value="1"/>
</dbReference>
<proteinExistence type="predicted"/>
<sequence>MLYSQVSAVVIMSAVLARGVNANKVTWYQPGGAYGACGSINQNSDFVVALSPSEYAGGANCWRRIGVQYQGRSVDVTVVDLCPGCEAGHIDLSEGAFEQLASLDVGVLQGATYQYE</sequence>
<dbReference type="Pfam" id="PF03330">
    <property type="entry name" value="DPBB_1"/>
    <property type="match status" value="1"/>
</dbReference>
<dbReference type="PANTHER" id="PTHR31836:SF28">
    <property type="entry name" value="SRCR DOMAIN-CONTAINING PROTEIN-RELATED"/>
    <property type="match status" value="1"/>
</dbReference>
<feature type="chain" id="PRO_5023018239" description="RlpA-like protein double-psi beta-barrel domain-containing protein" evidence="2">
    <location>
        <begin position="23"/>
        <end position="116"/>
    </location>
</feature>
<evidence type="ECO:0000256" key="2">
    <source>
        <dbReference type="SAM" id="SignalP"/>
    </source>
</evidence>
<feature type="signal peptide" evidence="2">
    <location>
        <begin position="1"/>
        <end position="22"/>
    </location>
</feature>
<dbReference type="STRING" id="1314778.A0A5C3PD36"/>
<dbReference type="Proteomes" id="UP000308197">
    <property type="component" value="Unassembled WGS sequence"/>
</dbReference>
<dbReference type="AlphaFoldDB" id="A0A5C3PD36"/>
<dbReference type="InterPro" id="IPR036908">
    <property type="entry name" value="RlpA-like_sf"/>
</dbReference>
<evidence type="ECO:0000313" key="5">
    <source>
        <dbReference type="Proteomes" id="UP000308197"/>
    </source>
</evidence>
<dbReference type="CDD" id="cd22191">
    <property type="entry name" value="DPBB_RlpA_EXP_N-like"/>
    <property type="match status" value="1"/>
</dbReference>
<dbReference type="EMBL" id="ML211366">
    <property type="protein sequence ID" value="TFK83773.1"/>
    <property type="molecule type" value="Genomic_DNA"/>
</dbReference>
<organism evidence="4 5">
    <name type="scientific">Polyporus arcularius HHB13444</name>
    <dbReference type="NCBI Taxonomy" id="1314778"/>
    <lineage>
        <taxon>Eukaryota</taxon>
        <taxon>Fungi</taxon>
        <taxon>Dikarya</taxon>
        <taxon>Basidiomycota</taxon>
        <taxon>Agaricomycotina</taxon>
        <taxon>Agaricomycetes</taxon>
        <taxon>Polyporales</taxon>
        <taxon>Polyporaceae</taxon>
        <taxon>Polyporus</taxon>
    </lineage>
</organism>
<evidence type="ECO:0000259" key="3">
    <source>
        <dbReference type="Pfam" id="PF03330"/>
    </source>
</evidence>
<accession>A0A5C3PD36</accession>
<evidence type="ECO:0000256" key="1">
    <source>
        <dbReference type="ARBA" id="ARBA00022729"/>
    </source>
</evidence>
<keyword evidence="5" id="KW-1185">Reference proteome</keyword>